<comment type="caution">
    <text evidence="3">The sequence shown here is derived from an EMBL/GenBank/DDBJ whole genome shotgun (WGS) entry which is preliminary data.</text>
</comment>
<reference evidence="3 4" key="1">
    <citation type="submission" date="2019-11" db="EMBL/GenBank/DDBJ databases">
        <title>Streptomyces typhae sp. nov., a novel endophytic actinomycete isolated from the root of cattail pollen (Typha angustifolia L.).</title>
        <authorList>
            <person name="Peng C."/>
        </authorList>
    </citation>
    <scope>NUCLEOTIDE SEQUENCE [LARGE SCALE GENOMIC DNA]</scope>
    <source>
        <strain evidence="4">p1417</strain>
    </source>
</reference>
<evidence type="ECO:0000313" key="3">
    <source>
        <dbReference type="EMBL" id="MVO87781.1"/>
    </source>
</evidence>
<dbReference type="InterPro" id="IPR029476">
    <property type="entry name" value="DNase_NucA_NucB"/>
</dbReference>
<proteinExistence type="predicted"/>
<dbReference type="Proteomes" id="UP000483802">
    <property type="component" value="Unassembled WGS sequence"/>
</dbReference>
<name>A0A6L6X1Y4_9ACTN</name>
<feature type="region of interest" description="Disordered" evidence="1">
    <location>
        <begin position="1"/>
        <end position="31"/>
    </location>
</feature>
<dbReference type="Pfam" id="PF14040">
    <property type="entry name" value="DNase_NucA_NucB"/>
    <property type="match status" value="1"/>
</dbReference>
<evidence type="ECO:0000259" key="2">
    <source>
        <dbReference type="Pfam" id="PF14040"/>
    </source>
</evidence>
<evidence type="ECO:0000313" key="4">
    <source>
        <dbReference type="Proteomes" id="UP000483802"/>
    </source>
</evidence>
<evidence type="ECO:0000256" key="1">
    <source>
        <dbReference type="SAM" id="MobiDB-lite"/>
    </source>
</evidence>
<keyword evidence="4" id="KW-1185">Reference proteome</keyword>
<dbReference type="EMBL" id="WPNZ01000013">
    <property type="protein sequence ID" value="MVO87781.1"/>
    <property type="molecule type" value="Genomic_DNA"/>
</dbReference>
<organism evidence="3 4">
    <name type="scientific">Streptomyces typhae</name>
    <dbReference type="NCBI Taxonomy" id="2681492"/>
    <lineage>
        <taxon>Bacteria</taxon>
        <taxon>Bacillati</taxon>
        <taxon>Actinomycetota</taxon>
        <taxon>Actinomycetes</taxon>
        <taxon>Kitasatosporales</taxon>
        <taxon>Streptomycetaceae</taxon>
        <taxon>Streptomyces</taxon>
    </lineage>
</organism>
<dbReference type="AlphaFoldDB" id="A0A6L6X1Y4"/>
<sequence>MAPSGIHCRDPVRGLNGASSIAAHRSSPKILRERLHRGRKKECDEFPFASTYQGAAEWRHSQQTDRYNFSVKALPKESNGAAGTLLRDYYDKNRLIDGPDDGFLMRTTS</sequence>
<accession>A0A6L6X1Y4</accession>
<feature type="domain" description="Deoxyribonuclease NucA/NucB" evidence="2">
    <location>
        <begin position="35"/>
        <end position="98"/>
    </location>
</feature>
<protein>
    <recommendedName>
        <fullName evidence="2">Deoxyribonuclease NucA/NucB domain-containing protein</fullName>
    </recommendedName>
</protein>
<gene>
    <name evidence="3" type="ORF">GPA10_24220</name>
</gene>